<dbReference type="Pfam" id="PF07729">
    <property type="entry name" value="FCD"/>
    <property type="match status" value="1"/>
</dbReference>
<dbReference type="Gene3D" id="1.20.120.530">
    <property type="entry name" value="GntR ligand-binding domain-like"/>
    <property type="match status" value="1"/>
</dbReference>
<dbReference type="RefSeq" id="WP_138198047.1">
    <property type="nucleotide sequence ID" value="NZ_VCIW01000033.1"/>
</dbReference>
<dbReference type="EMBL" id="VCIW01000033">
    <property type="protein sequence ID" value="TLS48553.1"/>
    <property type="molecule type" value="Genomic_DNA"/>
</dbReference>
<keyword evidence="6" id="KW-1185">Reference proteome</keyword>
<evidence type="ECO:0000256" key="2">
    <source>
        <dbReference type="ARBA" id="ARBA00023125"/>
    </source>
</evidence>
<comment type="caution">
    <text evidence="5">The sequence shown here is derived from an EMBL/GenBank/DDBJ whole genome shotgun (WGS) entry which is preliminary data.</text>
</comment>
<keyword evidence="3" id="KW-0804">Transcription</keyword>
<evidence type="ECO:0000313" key="6">
    <source>
        <dbReference type="Proteomes" id="UP000309676"/>
    </source>
</evidence>
<dbReference type="SUPFAM" id="SSF48008">
    <property type="entry name" value="GntR ligand-binding domain-like"/>
    <property type="match status" value="1"/>
</dbReference>
<dbReference type="Pfam" id="PF00392">
    <property type="entry name" value="GntR"/>
    <property type="match status" value="1"/>
</dbReference>
<dbReference type="PRINTS" id="PR00035">
    <property type="entry name" value="HTHGNTR"/>
</dbReference>
<dbReference type="CDD" id="cd07377">
    <property type="entry name" value="WHTH_GntR"/>
    <property type="match status" value="1"/>
</dbReference>
<evidence type="ECO:0000259" key="4">
    <source>
        <dbReference type="PROSITE" id="PS50949"/>
    </source>
</evidence>
<reference evidence="5 6" key="1">
    <citation type="submission" date="2019-05" db="EMBL/GenBank/DDBJ databases">
        <authorList>
            <person name="Narsing Rao M.P."/>
            <person name="Li W.J."/>
        </authorList>
    </citation>
    <scope>NUCLEOTIDE SEQUENCE [LARGE SCALE GENOMIC DNA]</scope>
    <source>
        <strain evidence="5 6">SYSU_K30003</strain>
    </source>
</reference>
<dbReference type="InterPro" id="IPR008920">
    <property type="entry name" value="TF_FadR/GntR_C"/>
</dbReference>
<dbReference type="PROSITE" id="PS50949">
    <property type="entry name" value="HTH_GNTR"/>
    <property type="match status" value="1"/>
</dbReference>
<organism evidence="5 6">
    <name type="scientific">Paenibacillus antri</name>
    <dbReference type="NCBI Taxonomy" id="2582848"/>
    <lineage>
        <taxon>Bacteria</taxon>
        <taxon>Bacillati</taxon>
        <taxon>Bacillota</taxon>
        <taxon>Bacilli</taxon>
        <taxon>Bacillales</taxon>
        <taxon>Paenibacillaceae</taxon>
        <taxon>Paenibacillus</taxon>
    </lineage>
</organism>
<dbReference type="InterPro" id="IPR000524">
    <property type="entry name" value="Tscrpt_reg_HTH_GntR"/>
</dbReference>
<dbReference type="InterPro" id="IPR036390">
    <property type="entry name" value="WH_DNA-bd_sf"/>
</dbReference>
<name>A0A5R9G737_9BACL</name>
<feature type="domain" description="HTH gntR-type" evidence="4">
    <location>
        <begin position="9"/>
        <end position="77"/>
    </location>
</feature>
<dbReference type="GO" id="GO:0003700">
    <property type="term" value="F:DNA-binding transcription factor activity"/>
    <property type="evidence" value="ECO:0007669"/>
    <property type="project" value="InterPro"/>
</dbReference>
<dbReference type="Gene3D" id="1.10.10.10">
    <property type="entry name" value="Winged helix-like DNA-binding domain superfamily/Winged helix DNA-binding domain"/>
    <property type="match status" value="1"/>
</dbReference>
<dbReference type="OrthoDB" id="214086at2"/>
<dbReference type="SUPFAM" id="SSF46785">
    <property type="entry name" value="Winged helix' DNA-binding domain"/>
    <property type="match status" value="1"/>
</dbReference>
<evidence type="ECO:0000313" key="5">
    <source>
        <dbReference type="EMBL" id="TLS48553.1"/>
    </source>
</evidence>
<dbReference type="InterPro" id="IPR036388">
    <property type="entry name" value="WH-like_DNA-bd_sf"/>
</dbReference>
<dbReference type="SMART" id="SM00345">
    <property type="entry name" value="HTH_GNTR"/>
    <property type="match status" value="1"/>
</dbReference>
<dbReference type="InterPro" id="IPR011711">
    <property type="entry name" value="GntR_C"/>
</dbReference>
<dbReference type="GO" id="GO:0003677">
    <property type="term" value="F:DNA binding"/>
    <property type="evidence" value="ECO:0007669"/>
    <property type="project" value="UniProtKB-KW"/>
</dbReference>
<proteinExistence type="predicted"/>
<keyword evidence="1" id="KW-0805">Transcription regulation</keyword>
<sequence length="242" mass="27094">MDIAKLSKRNHYEHITEQLKRLIVDGELKPGDKLPSTKELSERFGVGRSTMREALSALKAMGLIDVRQGGASTVLAPPAPGLESLESLVLNKRTILDLLEARQSFEIANAGLAARKRTEDDLAAFRVILDDMRVSLGDEEAGERTDLAFHRQLAAATRNSVLPTLFEAVSSQMELAIRETRRAELYANRSVSDRLYLEHVAIFEAVERGDPPGAESRMREHLEHVESILMKHLQLLRKYGEK</sequence>
<evidence type="ECO:0000256" key="1">
    <source>
        <dbReference type="ARBA" id="ARBA00023015"/>
    </source>
</evidence>
<dbReference type="SMART" id="SM00895">
    <property type="entry name" value="FCD"/>
    <property type="match status" value="1"/>
</dbReference>
<accession>A0A5R9G737</accession>
<protein>
    <submittedName>
        <fullName evidence="5">FadR family transcriptional regulator</fullName>
    </submittedName>
</protein>
<evidence type="ECO:0000256" key="3">
    <source>
        <dbReference type="ARBA" id="ARBA00023163"/>
    </source>
</evidence>
<dbReference type="PANTHER" id="PTHR43537">
    <property type="entry name" value="TRANSCRIPTIONAL REGULATOR, GNTR FAMILY"/>
    <property type="match status" value="1"/>
</dbReference>
<dbReference type="AlphaFoldDB" id="A0A5R9G737"/>
<dbReference type="Proteomes" id="UP000309676">
    <property type="component" value="Unassembled WGS sequence"/>
</dbReference>
<keyword evidence="2" id="KW-0238">DNA-binding</keyword>
<gene>
    <name evidence="5" type="ORF">FE782_30030</name>
</gene>
<dbReference type="PANTHER" id="PTHR43537:SF5">
    <property type="entry name" value="UXU OPERON TRANSCRIPTIONAL REGULATOR"/>
    <property type="match status" value="1"/>
</dbReference>